<gene>
    <name evidence="2" type="ORF">MA20_42995</name>
</gene>
<dbReference type="EMBL" id="JRPN01000042">
    <property type="protein sequence ID" value="KGT73718.1"/>
    <property type="molecule type" value="Genomic_DNA"/>
</dbReference>
<dbReference type="AlphaFoldDB" id="A0A0A3YJ26"/>
<reference evidence="2 3" key="1">
    <citation type="submission" date="2014-09" db="EMBL/GenBank/DDBJ databases">
        <title>Draft genome of Bradyrhizobium japonicum Is-34.</title>
        <authorList>
            <person name="Tsurumaru H."/>
            <person name="Yamakawa T."/>
            <person name="Hashimoto S."/>
            <person name="Okizaki K."/>
            <person name="Kanesaki Y."/>
            <person name="Yoshikawa H."/>
            <person name="Yajima S."/>
        </authorList>
    </citation>
    <scope>NUCLEOTIDE SEQUENCE [LARGE SCALE GENOMIC DNA]</scope>
    <source>
        <strain evidence="2 3">Is-34</strain>
    </source>
</reference>
<dbReference type="Proteomes" id="UP000030377">
    <property type="component" value="Unassembled WGS sequence"/>
</dbReference>
<evidence type="ECO:0000256" key="1">
    <source>
        <dbReference type="SAM" id="MobiDB-lite"/>
    </source>
</evidence>
<proteinExistence type="predicted"/>
<organism evidence="2 3">
    <name type="scientific">Bradyrhizobium japonicum</name>
    <dbReference type="NCBI Taxonomy" id="375"/>
    <lineage>
        <taxon>Bacteria</taxon>
        <taxon>Pseudomonadati</taxon>
        <taxon>Pseudomonadota</taxon>
        <taxon>Alphaproteobacteria</taxon>
        <taxon>Hyphomicrobiales</taxon>
        <taxon>Nitrobacteraceae</taxon>
        <taxon>Bradyrhizobium</taxon>
    </lineage>
</organism>
<evidence type="ECO:0000313" key="2">
    <source>
        <dbReference type="EMBL" id="KGT73718.1"/>
    </source>
</evidence>
<feature type="region of interest" description="Disordered" evidence="1">
    <location>
        <begin position="117"/>
        <end position="170"/>
    </location>
</feature>
<dbReference type="RefSeq" id="WP_041960508.1">
    <property type="nucleotide sequence ID" value="NZ_JRPN01000042.1"/>
</dbReference>
<accession>A0A0A3YJ26</accession>
<comment type="caution">
    <text evidence="2">The sequence shown here is derived from an EMBL/GenBank/DDBJ whole genome shotgun (WGS) entry which is preliminary data.</text>
</comment>
<feature type="region of interest" description="Disordered" evidence="1">
    <location>
        <begin position="1"/>
        <end position="35"/>
    </location>
</feature>
<name>A0A0A3YJ26_BRAJP</name>
<sequence length="170" mass="17791">MVERKARGKAAKAKSRGKAAKKGKRKSAGRPEIKVTASDREKVEILIGGGMAVEEIAAAMDMAVNSLKKHFGAELKRGRSRKQAAMLEAMFKAGVGGNVSAQKAYMQHSLLAAADDKVQGAAEPAPAPRAPRAYQGKKDAAQEEAMTAGAGTEWGSDLDPLAPQPGVKPN</sequence>
<protein>
    <submittedName>
        <fullName evidence="2">Uncharacterized protein</fullName>
    </submittedName>
</protein>
<evidence type="ECO:0000313" key="3">
    <source>
        <dbReference type="Proteomes" id="UP000030377"/>
    </source>
</evidence>
<feature type="compositionally biased region" description="Basic residues" evidence="1">
    <location>
        <begin position="1"/>
        <end position="28"/>
    </location>
</feature>